<dbReference type="GO" id="GO:0140359">
    <property type="term" value="F:ABC-type transporter activity"/>
    <property type="evidence" value="ECO:0007669"/>
    <property type="project" value="InterPro"/>
</dbReference>
<evidence type="ECO:0000256" key="5">
    <source>
        <dbReference type="ARBA" id="ARBA00022692"/>
    </source>
</evidence>
<proteinExistence type="inferred from homology"/>
<gene>
    <name evidence="10" type="ORF">Firmicute1046_2380</name>
</gene>
<dbReference type="AlphaFoldDB" id="A0A650EP00"/>
<dbReference type="PANTHER" id="PTHR30413:SF10">
    <property type="entry name" value="CAPSULE POLYSACCHARIDE EXPORT INNER-MEMBRANE PROTEIN CTRC"/>
    <property type="match status" value="1"/>
</dbReference>
<dbReference type="PROSITE" id="PS51012">
    <property type="entry name" value="ABC_TM2"/>
    <property type="match status" value="1"/>
</dbReference>
<dbReference type="EMBL" id="MN577573">
    <property type="protein sequence ID" value="QGT51162.1"/>
    <property type="molecule type" value="Genomic_DNA"/>
</dbReference>
<feature type="transmembrane region" description="Helical" evidence="8">
    <location>
        <begin position="226"/>
        <end position="243"/>
    </location>
</feature>
<comment type="subcellular location">
    <subcellularLocation>
        <location evidence="1 8">Cell membrane</location>
        <topology evidence="1 8">Multi-pass membrane protein</topology>
    </subcellularLocation>
</comment>
<evidence type="ECO:0000256" key="1">
    <source>
        <dbReference type="ARBA" id="ARBA00004651"/>
    </source>
</evidence>
<name>A0A650EP00_9FIRM</name>
<dbReference type="GO" id="GO:0005886">
    <property type="term" value="C:plasma membrane"/>
    <property type="evidence" value="ECO:0007669"/>
    <property type="project" value="UniProtKB-SubCell"/>
</dbReference>
<keyword evidence="3 8" id="KW-0813">Transport</keyword>
<evidence type="ECO:0000256" key="4">
    <source>
        <dbReference type="ARBA" id="ARBA00022475"/>
    </source>
</evidence>
<reference evidence="10" key="1">
    <citation type="journal article" date="2020" name="J. ISSAAS">
        <title>Lactobacilli and other gastrointestinal microbiota of Peromyscus leucopus, reservoir host for agents of Lyme disease and other zoonoses in North America.</title>
        <authorList>
            <person name="Milovic A."/>
            <person name="Bassam K."/>
            <person name="Shao H."/>
            <person name="Chatzistamou I."/>
            <person name="Tufts D.M."/>
            <person name="Diuk-Wasser M."/>
            <person name="Barbour A.G."/>
        </authorList>
    </citation>
    <scope>NUCLEOTIDE SEQUENCE</scope>
    <source>
        <strain evidence="10">LL40</strain>
    </source>
</reference>
<evidence type="ECO:0000256" key="7">
    <source>
        <dbReference type="ARBA" id="ARBA00023136"/>
    </source>
</evidence>
<keyword evidence="6 8" id="KW-1133">Transmembrane helix</keyword>
<feature type="transmembrane region" description="Helical" evidence="8">
    <location>
        <begin position="167"/>
        <end position="188"/>
    </location>
</feature>
<feature type="transmembrane region" description="Helical" evidence="8">
    <location>
        <begin position="137"/>
        <end position="160"/>
    </location>
</feature>
<dbReference type="Pfam" id="PF01061">
    <property type="entry name" value="ABC2_membrane"/>
    <property type="match status" value="1"/>
</dbReference>
<evidence type="ECO:0000313" key="10">
    <source>
        <dbReference type="EMBL" id="QGT51162.1"/>
    </source>
</evidence>
<dbReference type="InterPro" id="IPR013525">
    <property type="entry name" value="ABC2_TM"/>
</dbReference>
<dbReference type="PANTHER" id="PTHR30413">
    <property type="entry name" value="INNER MEMBRANE TRANSPORT PERMEASE"/>
    <property type="match status" value="1"/>
</dbReference>
<evidence type="ECO:0000256" key="8">
    <source>
        <dbReference type="RuleBase" id="RU361157"/>
    </source>
</evidence>
<protein>
    <recommendedName>
        <fullName evidence="8">Transport permease protein</fullName>
    </recommendedName>
</protein>
<evidence type="ECO:0000256" key="3">
    <source>
        <dbReference type="ARBA" id="ARBA00022448"/>
    </source>
</evidence>
<evidence type="ECO:0000256" key="6">
    <source>
        <dbReference type="ARBA" id="ARBA00022989"/>
    </source>
</evidence>
<comment type="similarity">
    <text evidence="2 8">Belongs to the ABC-2 integral membrane protein family.</text>
</comment>
<evidence type="ECO:0000259" key="9">
    <source>
        <dbReference type="PROSITE" id="PS51012"/>
    </source>
</evidence>
<feature type="transmembrane region" description="Helical" evidence="8">
    <location>
        <begin position="104"/>
        <end position="125"/>
    </location>
</feature>
<evidence type="ECO:0000256" key="2">
    <source>
        <dbReference type="ARBA" id="ARBA00007783"/>
    </source>
</evidence>
<dbReference type="GO" id="GO:0015920">
    <property type="term" value="P:lipopolysaccharide transport"/>
    <property type="evidence" value="ECO:0007669"/>
    <property type="project" value="TreeGrafter"/>
</dbReference>
<feature type="transmembrane region" description="Helical" evidence="8">
    <location>
        <begin position="21"/>
        <end position="42"/>
    </location>
</feature>
<organism evidence="10">
    <name type="scientific">uncultured Bacillota bacterium</name>
    <dbReference type="NCBI Taxonomy" id="344338"/>
    <lineage>
        <taxon>Bacteria</taxon>
        <taxon>Bacillati</taxon>
        <taxon>Bacillota</taxon>
        <taxon>environmental samples</taxon>
    </lineage>
</organism>
<dbReference type="InterPro" id="IPR047817">
    <property type="entry name" value="ABC2_TM_bact-type"/>
</dbReference>
<keyword evidence="4 8" id="KW-1003">Cell membrane</keyword>
<keyword evidence="5 8" id="KW-0812">Transmembrane</keyword>
<sequence length="254" mass="29418">MDRHLLLSLAKNDFKAKYAGSAFGAIWAFINPIITILIYWFVFQVAFSNGPVGDMPYVLWLVSGIVPWFFFSEAWGGATGALADYSYLVKKVIFPVEKLPLIRILSALFVHFFFVLLIFIIYFAYGYPPALIHFQVLYYIAATFLLVYGIGRITAVLMVFLKDVNNVVGVFVQFGFWLTPIFWDISAIPQNIVWLFKLNPVYYFVQGFRDTFIFDVWFWQHPAQSIYFWVLTAALLLLSNVLFKRLRPHLADLL</sequence>
<feature type="domain" description="ABC transmembrane type-2" evidence="9">
    <location>
        <begin position="23"/>
        <end position="246"/>
    </location>
</feature>
<accession>A0A650EP00</accession>
<keyword evidence="7 8" id="KW-0472">Membrane</keyword>
<feature type="transmembrane region" description="Helical" evidence="8">
    <location>
        <begin position="57"/>
        <end position="83"/>
    </location>
</feature>